<name>A0A5J9VEI1_9POAL</name>
<dbReference type="AlphaFoldDB" id="A0A5J9VEI1"/>
<dbReference type="Proteomes" id="UP000324897">
    <property type="component" value="Unassembled WGS sequence"/>
</dbReference>
<dbReference type="Gene3D" id="3.40.30.10">
    <property type="entry name" value="Glutaredoxin"/>
    <property type="match status" value="1"/>
</dbReference>
<dbReference type="Gramene" id="TVU34088">
    <property type="protein sequence ID" value="TVU34088"/>
    <property type="gene ID" value="EJB05_15914"/>
</dbReference>
<feature type="compositionally biased region" description="Polar residues" evidence="1">
    <location>
        <begin position="48"/>
        <end position="62"/>
    </location>
</feature>
<sequence>MAGGGRDEQLKLLGAWASPFQHRVRLALNLRPCSVAKFSIHGSFHSRPGSNGSRQTAQHSNY</sequence>
<dbReference type="EMBL" id="RWGY01000009">
    <property type="protein sequence ID" value="TVU34088.1"/>
    <property type="molecule type" value="Genomic_DNA"/>
</dbReference>
<reference evidence="2 3" key="1">
    <citation type="journal article" date="2019" name="Sci. Rep.">
        <title>A high-quality genome of Eragrostis curvula grass provides insights into Poaceae evolution and supports new strategies to enhance forage quality.</title>
        <authorList>
            <person name="Carballo J."/>
            <person name="Santos B.A.C.M."/>
            <person name="Zappacosta D."/>
            <person name="Garbus I."/>
            <person name="Selva J.P."/>
            <person name="Gallo C.A."/>
            <person name="Diaz A."/>
            <person name="Albertini E."/>
            <person name="Caccamo M."/>
            <person name="Echenique V."/>
        </authorList>
    </citation>
    <scope>NUCLEOTIDE SEQUENCE [LARGE SCALE GENOMIC DNA]</scope>
    <source>
        <strain evidence="3">cv. Victoria</strain>
        <tissue evidence="2">Leaf</tissue>
    </source>
</reference>
<proteinExistence type="predicted"/>
<feature type="non-terminal residue" evidence="2">
    <location>
        <position position="1"/>
    </location>
</feature>
<evidence type="ECO:0008006" key="4">
    <source>
        <dbReference type="Google" id="ProtNLM"/>
    </source>
</evidence>
<evidence type="ECO:0000256" key="1">
    <source>
        <dbReference type="SAM" id="MobiDB-lite"/>
    </source>
</evidence>
<keyword evidence="3" id="KW-1185">Reference proteome</keyword>
<comment type="caution">
    <text evidence="2">The sequence shown here is derived from an EMBL/GenBank/DDBJ whole genome shotgun (WGS) entry which is preliminary data.</text>
</comment>
<feature type="region of interest" description="Disordered" evidence="1">
    <location>
        <begin position="43"/>
        <end position="62"/>
    </location>
</feature>
<evidence type="ECO:0000313" key="3">
    <source>
        <dbReference type="Proteomes" id="UP000324897"/>
    </source>
</evidence>
<gene>
    <name evidence="2" type="ORF">EJB05_15914</name>
</gene>
<organism evidence="2 3">
    <name type="scientific">Eragrostis curvula</name>
    <name type="common">weeping love grass</name>
    <dbReference type="NCBI Taxonomy" id="38414"/>
    <lineage>
        <taxon>Eukaryota</taxon>
        <taxon>Viridiplantae</taxon>
        <taxon>Streptophyta</taxon>
        <taxon>Embryophyta</taxon>
        <taxon>Tracheophyta</taxon>
        <taxon>Spermatophyta</taxon>
        <taxon>Magnoliopsida</taxon>
        <taxon>Liliopsida</taxon>
        <taxon>Poales</taxon>
        <taxon>Poaceae</taxon>
        <taxon>PACMAD clade</taxon>
        <taxon>Chloridoideae</taxon>
        <taxon>Eragrostideae</taxon>
        <taxon>Eragrostidinae</taxon>
        <taxon>Eragrostis</taxon>
    </lineage>
</organism>
<accession>A0A5J9VEI1</accession>
<protein>
    <recommendedName>
        <fullName evidence="4">GST N-terminal domain-containing protein</fullName>
    </recommendedName>
</protein>
<evidence type="ECO:0000313" key="2">
    <source>
        <dbReference type="EMBL" id="TVU34088.1"/>
    </source>
</evidence>